<dbReference type="InterPro" id="IPR011712">
    <property type="entry name" value="Sig_transdc_His_kin_sub3_dim/P"/>
</dbReference>
<dbReference type="Gene3D" id="3.30.565.10">
    <property type="entry name" value="Histidine kinase-like ATPase, C-terminal domain"/>
    <property type="match status" value="1"/>
</dbReference>
<gene>
    <name evidence="11" type="ORF">N180_06200</name>
</gene>
<keyword evidence="8" id="KW-0902">Two-component regulatory system</keyword>
<reference evidence="11 12" key="1">
    <citation type="journal article" date="1992" name="Int. J. Syst. Bacteriol.">
        <title>Sphingobacterium antarcticus sp. nov. a Psychrotrophic Bacterium from the Soils of Schirmacher Oasis, Antarctica.</title>
        <authorList>
            <person name="Shivaji S."/>
            <person name="Ray M.K."/>
            <person name="Rao N.S."/>
            <person name="Saiserr L."/>
            <person name="Jagannadham M.V."/>
            <person name="Kumar G.S."/>
            <person name="Reddy G."/>
            <person name="Bhargava P.M."/>
        </authorList>
    </citation>
    <scope>NUCLEOTIDE SEQUENCE [LARGE SCALE GENOMIC DNA]</scope>
    <source>
        <strain evidence="11 12">4BY</strain>
    </source>
</reference>
<dbReference type="GO" id="GO:0005524">
    <property type="term" value="F:ATP binding"/>
    <property type="evidence" value="ECO:0007669"/>
    <property type="project" value="UniProtKB-KW"/>
</dbReference>
<dbReference type="SUPFAM" id="SSF55874">
    <property type="entry name" value="ATPase domain of HSP90 chaperone/DNA topoisomerase II/histidine kinase"/>
    <property type="match status" value="1"/>
</dbReference>
<accession>A0A081PGK4</accession>
<dbReference type="SMART" id="SM00387">
    <property type="entry name" value="HATPase_c"/>
    <property type="match status" value="1"/>
</dbReference>
<evidence type="ECO:0000256" key="2">
    <source>
        <dbReference type="ARBA" id="ARBA00012438"/>
    </source>
</evidence>
<dbReference type="InterPro" id="IPR011990">
    <property type="entry name" value="TPR-like_helical_dom_sf"/>
</dbReference>
<dbReference type="Pfam" id="PF02518">
    <property type="entry name" value="HATPase_c"/>
    <property type="match status" value="1"/>
</dbReference>
<organism evidence="11 12">
    <name type="scientific">Pedobacter antarcticus 4BY</name>
    <dbReference type="NCBI Taxonomy" id="1358423"/>
    <lineage>
        <taxon>Bacteria</taxon>
        <taxon>Pseudomonadati</taxon>
        <taxon>Bacteroidota</taxon>
        <taxon>Sphingobacteriia</taxon>
        <taxon>Sphingobacteriales</taxon>
        <taxon>Sphingobacteriaceae</taxon>
        <taxon>Pedobacter</taxon>
    </lineage>
</organism>
<evidence type="ECO:0000259" key="10">
    <source>
        <dbReference type="PROSITE" id="PS50109"/>
    </source>
</evidence>
<keyword evidence="5" id="KW-0547">Nucleotide-binding</keyword>
<dbReference type="PANTHER" id="PTHR24421">
    <property type="entry name" value="NITRATE/NITRITE SENSOR PROTEIN NARX-RELATED"/>
    <property type="match status" value="1"/>
</dbReference>
<keyword evidence="12" id="KW-1185">Reference proteome</keyword>
<dbReference type="InterPro" id="IPR050482">
    <property type="entry name" value="Sensor_HK_TwoCompSys"/>
</dbReference>
<keyword evidence="4" id="KW-0808">Transferase</keyword>
<dbReference type="Gene3D" id="1.20.5.1930">
    <property type="match status" value="1"/>
</dbReference>
<dbReference type="Proteomes" id="UP000028007">
    <property type="component" value="Unassembled WGS sequence"/>
</dbReference>
<dbReference type="GO" id="GO:0016020">
    <property type="term" value="C:membrane"/>
    <property type="evidence" value="ECO:0007669"/>
    <property type="project" value="InterPro"/>
</dbReference>
<dbReference type="SUPFAM" id="SSF48452">
    <property type="entry name" value="TPR-like"/>
    <property type="match status" value="1"/>
</dbReference>
<keyword evidence="3" id="KW-0597">Phosphoprotein</keyword>
<evidence type="ECO:0000256" key="7">
    <source>
        <dbReference type="ARBA" id="ARBA00022840"/>
    </source>
</evidence>
<evidence type="ECO:0000256" key="5">
    <source>
        <dbReference type="ARBA" id="ARBA00022741"/>
    </source>
</evidence>
<proteinExistence type="predicted"/>
<dbReference type="GO" id="GO:0046983">
    <property type="term" value="F:protein dimerization activity"/>
    <property type="evidence" value="ECO:0007669"/>
    <property type="project" value="InterPro"/>
</dbReference>
<sequence length="662" mass="75159">MIRLLGLLILFPLFAIGQIPIEENRYLDSLRKVAQNKNMGDSSRALANYFISGFFSKTDVKQARIYLKEANKLAKAHPFLLAGVPFYEAAFLPDDDERGLILYKKADSLLAKFTTDEAYLFRSKIWLNYASVLQLNDKQTEAVNTIISKSIPLTKKGKGDILLYFMYADLATLLSNIGQNKQSKAYFSMAIDGLKKVKSNSSRVAAVYVDASSTLCLLKEYKQAAAMLDEARKRLVQFPKSPINSHFYAAESMYLNKTSAYKKALISADKGLSLASELHTEYMNHGLLLEKLESFSKLKNYRAAEKVFYELQQDEMFQSLSNVRRNAYKTIAQVYAADKQFPNAYFWMEQYSRLNDSISESNIKKEIYEMEIRFRNQENLHNISMLKSQKAKAEFSAANNRLMSWLLAVAVLFFLLLLFLVLLNYQKSRRLARQEKISYKQQLKELAQQKQLQVGSALIEGEERERKRMARDLHDGLGGLLAGVRLHLSALFQKNGPQTSETEMAIMGQLDSSLSELRRVAKNMMPETLIKFGLEQAILDLCMSYSTPILKIEFQPFGIKTDLPEKNQIMIYRIIQEILANAVRHASASTIMLQCSQNENIFLITAEDDGKGFDTDQKIATAGMGLENIKARVEYLNGKLDLSSKPNEGTIINIELDVCKTS</sequence>
<dbReference type="RefSeq" id="WP_037441388.1">
    <property type="nucleotide sequence ID" value="NZ_JNFF01000062.1"/>
</dbReference>
<dbReference type="InterPro" id="IPR003594">
    <property type="entry name" value="HATPase_dom"/>
</dbReference>
<dbReference type="PROSITE" id="PS50109">
    <property type="entry name" value="HIS_KIN"/>
    <property type="match status" value="1"/>
</dbReference>
<dbReference type="eggNOG" id="COG0457">
    <property type="taxonomic scope" value="Bacteria"/>
</dbReference>
<dbReference type="CDD" id="cd16917">
    <property type="entry name" value="HATPase_UhpB-NarQ-NarX-like"/>
    <property type="match status" value="1"/>
</dbReference>
<dbReference type="OrthoDB" id="9778366at2"/>
<dbReference type="EC" id="2.7.13.3" evidence="2"/>
<protein>
    <recommendedName>
        <fullName evidence="2">histidine kinase</fullName>
        <ecNumber evidence="2">2.7.13.3</ecNumber>
    </recommendedName>
</protein>
<evidence type="ECO:0000256" key="3">
    <source>
        <dbReference type="ARBA" id="ARBA00022553"/>
    </source>
</evidence>
<evidence type="ECO:0000256" key="8">
    <source>
        <dbReference type="ARBA" id="ARBA00023012"/>
    </source>
</evidence>
<dbReference type="Gene3D" id="1.25.40.10">
    <property type="entry name" value="Tetratricopeptide repeat domain"/>
    <property type="match status" value="1"/>
</dbReference>
<dbReference type="AlphaFoldDB" id="A0A081PGK4"/>
<dbReference type="eggNOG" id="COG4585">
    <property type="taxonomic scope" value="Bacteria"/>
</dbReference>
<dbReference type="GO" id="GO:0000155">
    <property type="term" value="F:phosphorelay sensor kinase activity"/>
    <property type="evidence" value="ECO:0007669"/>
    <property type="project" value="InterPro"/>
</dbReference>
<comment type="catalytic activity">
    <reaction evidence="1">
        <text>ATP + protein L-histidine = ADP + protein N-phospho-L-histidine.</text>
        <dbReference type="EC" id="2.7.13.3"/>
    </reaction>
</comment>
<dbReference type="Pfam" id="PF07730">
    <property type="entry name" value="HisKA_3"/>
    <property type="match status" value="1"/>
</dbReference>
<feature type="transmembrane region" description="Helical" evidence="9">
    <location>
        <begin position="402"/>
        <end position="423"/>
    </location>
</feature>
<dbReference type="InterPro" id="IPR005467">
    <property type="entry name" value="His_kinase_dom"/>
</dbReference>
<keyword evidence="7" id="KW-0067">ATP-binding</keyword>
<evidence type="ECO:0000256" key="9">
    <source>
        <dbReference type="SAM" id="Phobius"/>
    </source>
</evidence>
<dbReference type="InterPro" id="IPR036890">
    <property type="entry name" value="HATPase_C_sf"/>
</dbReference>
<evidence type="ECO:0000256" key="1">
    <source>
        <dbReference type="ARBA" id="ARBA00000085"/>
    </source>
</evidence>
<keyword evidence="6" id="KW-0418">Kinase</keyword>
<evidence type="ECO:0000256" key="4">
    <source>
        <dbReference type="ARBA" id="ARBA00022679"/>
    </source>
</evidence>
<comment type="caution">
    <text evidence="11">The sequence shown here is derived from an EMBL/GenBank/DDBJ whole genome shotgun (WGS) entry which is preliminary data.</text>
</comment>
<dbReference type="PANTHER" id="PTHR24421:SF10">
    <property type="entry name" value="NITRATE_NITRITE SENSOR PROTEIN NARQ"/>
    <property type="match status" value="1"/>
</dbReference>
<name>A0A081PGK4_9SPHI</name>
<feature type="domain" description="Histidine kinase" evidence="10">
    <location>
        <begin position="468"/>
        <end position="660"/>
    </location>
</feature>
<evidence type="ECO:0000313" key="12">
    <source>
        <dbReference type="Proteomes" id="UP000028007"/>
    </source>
</evidence>
<evidence type="ECO:0000313" key="11">
    <source>
        <dbReference type="EMBL" id="KEQ29827.1"/>
    </source>
</evidence>
<evidence type="ECO:0000256" key="6">
    <source>
        <dbReference type="ARBA" id="ARBA00022777"/>
    </source>
</evidence>
<keyword evidence="9" id="KW-0812">Transmembrane</keyword>
<keyword evidence="9" id="KW-1133">Transmembrane helix</keyword>
<keyword evidence="9" id="KW-0472">Membrane</keyword>
<dbReference type="EMBL" id="JNFF01000062">
    <property type="protein sequence ID" value="KEQ29827.1"/>
    <property type="molecule type" value="Genomic_DNA"/>
</dbReference>